<sequence length="114" mass="13211">MAILYGLMGFDDIDKFQTKSVIRSRGDCLLKTQNIRAGIHVSTSRKFVIDDRSIHIVIGKECILVHMFYRLLTWEGPTCCNKIAARQEKLHQFLSSSRHVVEKCTFYQLSQMPF</sequence>
<dbReference type="EMBL" id="ADBV01000958">
    <property type="protein sequence ID" value="EJW85883.1"/>
    <property type="molecule type" value="Genomic_DNA"/>
</dbReference>
<evidence type="ECO:0000313" key="2">
    <source>
        <dbReference type="Proteomes" id="UP000004810"/>
    </source>
</evidence>
<protein>
    <submittedName>
        <fullName evidence="1">Uncharacterized protein</fullName>
    </submittedName>
</protein>
<proteinExistence type="predicted"/>
<dbReference type="Proteomes" id="UP000004810">
    <property type="component" value="Unassembled WGS sequence"/>
</dbReference>
<accession>J9EUN2</accession>
<gene>
    <name evidence="1" type="ORF">WUBG_03204</name>
</gene>
<dbReference type="AlphaFoldDB" id="J9EUN2"/>
<comment type="caution">
    <text evidence="1">The sequence shown here is derived from an EMBL/GenBank/DDBJ whole genome shotgun (WGS) entry which is preliminary data.</text>
</comment>
<evidence type="ECO:0000313" key="1">
    <source>
        <dbReference type="EMBL" id="EJW85883.1"/>
    </source>
</evidence>
<reference evidence="2" key="1">
    <citation type="submission" date="2012-08" db="EMBL/GenBank/DDBJ databases">
        <title>The Genome Sequence of Wuchereria bancrofti.</title>
        <authorList>
            <person name="Nutman T.B."/>
            <person name="Fink D.L."/>
            <person name="Russ C."/>
            <person name="Young S."/>
            <person name="Zeng Q."/>
            <person name="Koehrsen M."/>
            <person name="Alvarado L."/>
            <person name="Berlin A."/>
            <person name="Chapman S.B."/>
            <person name="Chen Z."/>
            <person name="Freedman E."/>
            <person name="Gellesch M."/>
            <person name="Goldberg J."/>
            <person name="Griggs A."/>
            <person name="Gujja S."/>
            <person name="Heilman E.R."/>
            <person name="Heiman D."/>
            <person name="Hepburn T."/>
            <person name="Howarth C."/>
            <person name="Jen D."/>
            <person name="Larson L."/>
            <person name="Lewis B."/>
            <person name="Mehta T."/>
            <person name="Park D."/>
            <person name="Pearson M."/>
            <person name="Roberts A."/>
            <person name="Saif S."/>
            <person name="Shea T."/>
            <person name="Shenoy N."/>
            <person name="Sisk P."/>
            <person name="Stolte C."/>
            <person name="Sykes S."/>
            <person name="Walk T."/>
            <person name="White J."/>
            <person name="Yandava C."/>
            <person name="Haas B."/>
            <person name="Henn M.R."/>
            <person name="Nusbaum C."/>
            <person name="Birren B."/>
        </authorList>
    </citation>
    <scope>NUCLEOTIDE SEQUENCE [LARGE SCALE GENOMIC DNA]</scope>
    <source>
        <strain evidence="2">NA</strain>
    </source>
</reference>
<organism evidence="1 2">
    <name type="scientific">Wuchereria bancrofti</name>
    <dbReference type="NCBI Taxonomy" id="6293"/>
    <lineage>
        <taxon>Eukaryota</taxon>
        <taxon>Metazoa</taxon>
        <taxon>Ecdysozoa</taxon>
        <taxon>Nematoda</taxon>
        <taxon>Chromadorea</taxon>
        <taxon>Rhabditida</taxon>
        <taxon>Spirurina</taxon>
        <taxon>Spiruromorpha</taxon>
        <taxon>Filarioidea</taxon>
        <taxon>Onchocercidae</taxon>
        <taxon>Wuchereria</taxon>
    </lineage>
</organism>
<name>J9EUN2_WUCBA</name>